<evidence type="ECO:0000259" key="3">
    <source>
        <dbReference type="PROSITE" id="PS50186"/>
    </source>
</evidence>
<dbReference type="SUPFAM" id="SSF46785">
    <property type="entry name" value="Winged helix' DNA-binding domain"/>
    <property type="match status" value="1"/>
</dbReference>
<sequence>MKINKLDQGQHYRPRMAFIKKLQSLVGAMQKREDGVIFRNQRLITTTIPHAIMGFDLLEWFIESLQITYEEAIHLGTLVICNGFIYPVSEPRDLTLRNDSSLYRFQSPYFWQCQLWPADDRDYAIYLVKKNIRKKRELEGYEKEAYNQLHEKINHQWDFVVMQAKEQIRAAKERKKGDRVVMEFQERAYWMVHRPPLGMVNSLEYGVDKVVDPNSPQDDTVGCVRQQIMYYHHSLNRSGSKSSLSLEKLLKQCNQYLSHDPILTPCLPQNPWISDDTFYWVLNAPNVGNPCRLRVERWAFGFGEILSDAYGLQEFHNFLKKEFSAENLDFWEACQELRYGDQVNMKEKAEKINKLYLAQGAQKWINIDGRTMGKTLSGLKCPHRYMLDSAQAHIYMLMKKDSYPRYLKCDLYKNLLINAVVPQETKISTLPFVHPKRHSNPSPVVLRNEEDTAPLIPLPSASEVSGFSSIFSPRIYRGPPAVGPGQSNAISCNPMQNG</sequence>
<dbReference type="PANTHER" id="PTHR45746">
    <property type="entry name" value="LP21163P"/>
    <property type="match status" value="1"/>
</dbReference>
<dbReference type="SUPFAM" id="SSF48097">
    <property type="entry name" value="Regulator of G-protein signaling, RGS"/>
    <property type="match status" value="1"/>
</dbReference>
<dbReference type="Gene3D" id="4.10.260.10">
    <property type="entry name" value="Transducin (heterotrimeric G protein), gamma chain"/>
    <property type="match status" value="1"/>
</dbReference>
<dbReference type="GO" id="GO:0005737">
    <property type="term" value="C:cytoplasm"/>
    <property type="evidence" value="ECO:0007669"/>
    <property type="project" value="TreeGrafter"/>
</dbReference>
<organism evidence="4">
    <name type="scientific">Eptatretus cirrhatus</name>
    <name type="common">broadgilled hagfish</name>
    <dbReference type="NCBI Taxonomy" id="78394"/>
    <lineage>
        <taxon>Eukaryota</taxon>
        <taxon>Metazoa</taxon>
        <taxon>Chordata</taxon>
        <taxon>Craniata</taxon>
        <taxon>Vertebrata</taxon>
        <taxon>Cyclostomata</taxon>
        <taxon>Myxini</taxon>
        <taxon>Myxiniformes</taxon>
        <taxon>Myxinidae</taxon>
        <taxon>Eptatretinae</taxon>
        <taxon>Eptatretus</taxon>
    </lineage>
</organism>
<dbReference type="FunFam" id="1.10.167.10:FF:000001">
    <property type="entry name" value="Putative regulator of g-protein signaling 12"/>
    <property type="match status" value="1"/>
</dbReference>
<dbReference type="InterPro" id="IPR036390">
    <property type="entry name" value="WH_DNA-bd_sf"/>
</dbReference>
<dbReference type="InterPro" id="IPR040759">
    <property type="entry name" value="RGS_DHEX"/>
</dbReference>
<accession>A0A2H5ACB8</accession>
<dbReference type="GO" id="GO:0007186">
    <property type="term" value="P:G protein-coupled receptor signaling pathway"/>
    <property type="evidence" value="ECO:0007669"/>
    <property type="project" value="InterPro"/>
</dbReference>
<evidence type="ECO:0000313" key="4">
    <source>
        <dbReference type="EMBL" id="AUG68953.1"/>
    </source>
</evidence>
<dbReference type="PRINTS" id="PR01301">
    <property type="entry name" value="RGSPROTEIN"/>
</dbReference>
<dbReference type="Pfam" id="PF00615">
    <property type="entry name" value="RGS"/>
    <property type="match status" value="1"/>
</dbReference>
<dbReference type="Gene3D" id="1.10.1240.60">
    <property type="match status" value="1"/>
</dbReference>
<dbReference type="InterPro" id="IPR036284">
    <property type="entry name" value="GGL_sf"/>
</dbReference>
<dbReference type="GO" id="GO:0035556">
    <property type="term" value="P:intracellular signal transduction"/>
    <property type="evidence" value="ECO:0007669"/>
    <property type="project" value="InterPro"/>
</dbReference>
<dbReference type="SUPFAM" id="SSF48670">
    <property type="entry name" value="Transducin (heterotrimeric G protein), gamma chain"/>
    <property type="match status" value="1"/>
</dbReference>
<evidence type="ECO:0000259" key="2">
    <source>
        <dbReference type="PROSITE" id="PS50132"/>
    </source>
</evidence>
<dbReference type="Pfam" id="PF00610">
    <property type="entry name" value="DEP"/>
    <property type="match status" value="1"/>
</dbReference>
<dbReference type="Gene3D" id="1.10.167.10">
    <property type="entry name" value="Regulator of G-protein Signalling 4, domain 2"/>
    <property type="match status" value="1"/>
</dbReference>
<dbReference type="AlphaFoldDB" id="A0A2H5ACB8"/>
<dbReference type="SMART" id="SM00224">
    <property type="entry name" value="GGL"/>
    <property type="match status" value="1"/>
</dbReference>
<feature type="domain" description="DEP" evidence="3">
    <location>
        <begin position="32"/>
        <end position="107"/>
    </location>
</feature>
<dbReference type="InterPro" id="IPR036388">
    <property type="entry name" value="WH-like_DNA-bd_sf"/>
</dbReference>
<dbReference type="SMART" id="SM01224">
    <property type="entry name" value="G_gamma"/>
    <property type="match status" value="1"/>
</dbReference>
<feature type="domain" description="RGS" evidence="2">
    <location>
        <begin position="301"/>
        <end position="416"/>
    </location>
</feature>
<dbReference type="Gene3D" id="1.10.10.10">
    <property type="entry name" value="Winged helix-like DNA-binding domain superfamily/Winged helix DNA-binding domain"/>
    <property type="match status" value="1"/>
</dbReference>
<dbReference type="InterPro" id="IPR015898">
    <property type="entry name" value="G-protein_gamma-like_dom"/>
</dbReference>
<dbReference type="CDD" id="cd04450">
    <property type="entry name" value="DEP_RGS7-like"/>
    <property type="match status" value="1"/>
</dbReference>
<dbReference type="Pfam" id="PF18148">
    <property type="entry name" value="RGS_DHEX"/>
    <property type="match status" value="1"/>
</dbReference>
<dbReference type="InterPro" id="IPR036305">
    <property type="entry name" value="RGS_sf"/>
</dbReference>
<dbReference type="Pfam" id="PF00631">
    <property type="entry name" value="G-gamma"/>
    <property type="match status" value="1"/>
</dbReference>
<dbReference type="GO" id="GO:0005886">
    <property type="term" value="C:plasma membrane"/>
    <property type="evidence" value="ECO:0007669"/>
    <property type="project" value="TreeGrafter"/>
</dbReference>
<dbReference type="EMBL" id="MG063675">
    <property type="protein sequence ID" value="AUG68953.1"/>
    <property type="molecule type" value="mRNA"/>
</dbReference>
<protein>
    <submittedName>
        <fullName evidence="4">Regulator of G-protein signaling 9</fullName>
    </submittedName>
</protein>
<dbReference type="GO" id="GO:0005096">
    <property type="term" value="F:GTPase activator activity"/>
    <property type="evidence" value="ECO:0007669"/>
    <property type="project" value="TreeGrafter"/>
</dbReference>
<evidence type="ECO:0000256" key="1">
    <source>
        <dbReference type="ARBA" id="ARBA00022700"/>
    </source>
</evidence>
<reference evidence="4" key="1">
    <citation type="journal article" date="2018" name="Open Biol.">
        <title>Evolution of the shut-off steps of vertebrate phototransduction.</title>
        <authorList>
            <person name="Lamb T.D."/>
            <person name="Patel H.R."/>
            <person name="Chuah A."/>
            <person name="Hunt D.M."/>
        </authorList>
    </citation>
    <scope>NUCLEOTIDE SEQUENCE</scope>
</reference>
<dbReference type="InterPro" id="IPR016137">
    <property type="entry name" value="RGS"/>
</dbReference>
<dbReference type="GO" id="GO:0043005">
    <property type="term" value="C:neuron projection"/>
    <property type="evidence" value="ECO:0007669"/>
    <property type="project" value="TreeGrafter"/>
</dbReference>
<dbReference type="SMART" id="SM00049">
    <property type="entry name" value="DEP"/>
    <property type="match status" value="1"/>
</dbReference>
<dbReference type="InterPro" id="IPR000591">
    <property type="entry name" value="DEP_dom"/>
</dbReference>
<dbReference type="GO" id="GO:0008277">
    <property type="term" value="P:regulation of G protein-coupled receptor signaling pathway"/>
    <property type="evidence" value="ECO:0007669"/>
    <property type="project" value="InterPro"/>
</dbReference>
<name>A0A2H5ACB8_9VERT</name>
<dbReference type="SMART" id="SM00315">
    <property type="entry name" value="RGS"/>
    <property type="match status" value="1"/>
</dbReference>
<dbReference type="GO" id="GO:0009968">
    <property type="term" value="P:negative regulation of signal transduction"/>
    <property type="evidence" value="ECO:0007669"/>
    <property type="project" value="UniProtKB-KW"/>
</dbReference>
<dbReference type="PROSITE" id="PS50186">
    <property type="entry name" value="DEP"/>
    <property type="match status" value="1"/>
</dbReference>
<dbReference type="PROSITE" id="PS50132">
    <property type="entry name" value="RGS"/>
    <property type="match status" value="1"/>
</dbReference>
<dbReference type="PANTHER" id="PTHR45746:SF1">
    <property type="entry name" value="REGULATOR OF G-PROTEIN SIGNALING 9"/>
    <property type="match status" value="1"/>
</dbReference>
<proteinExistence type="evidence at transcript level"/>
<keyword evidence="1" id="KW-0734">Signal transduction inhibitor</keyword>
<dbReference type="InterPro" id="IPR047016">
    <property type="entry name" value="RGS6/7/9/11"/>
</dbReference>
<dbReference type="InterPro" id="IPR044926">
    <property type="entry name" value="RGS_subdomain_2"/>
</dbReference>
<dbReference type="InterPro" id="IPR047017">
    <property type="entry name" value="RGS6/7/9/11_DHEX_sf"/>
</dbReference>